<dbReference type="Proteomes" id="UP001056336">
    <property type="component" value="Chromosome"/>
</dbReference>
<evidence type="ECO:0000313" key="3">
    <source>
        <dbReference type="EMBL" id="UQX88206.1"/>
    </source>
</evidence>
<keyword evidence="1" id="KW-1133">Transmembrane helix</keyword>
<keyword evidence="1" id="KW-0472">Membrane</keyword>
<feature type="transmembrane region" description="Helical" evidence="1">
    <location>
        <begin position="199"/>
        <end position="221"/>
    </location>
</feature>
<dbReference type="EMBL" id="CP097332">
    <property type="protein sequence ID" value="UQX88206.1"/>
    <property type="molecule type" value="Genomic_DNA"/>
</dbReference>
<keyword evidence="4" id="KW-1185">Reference proteome</keyword>
<dbReference type="PANTHER" id="PTHR14969">
    <property type="entry name" value="SPHINGOSINE-1-PHOSPHATE PHOSPHOHYDROLASE"/>
    <property type="match status" value="1"/>
</dbReference>
<reference evidence="3" key="2">
    <citation type="submission" date="2022-05" db="EMBL/GenBank/DDBJ databases">
        <authorList>
            <person name="Kim J.-S."/>
            <person name="Lee K."/>
            <person name="Suh M."/>
            <person name="Eom M."/>
            <person name="Kim J.-S."/>
            <person name="Kim D.-S."/>
            <person name="Ko S.-H."/>
            <person name="Shin Y."/>
            <person name="Lee J.-S."/>
        </authorList>
    </citation>
    <scope>NUCLEOTIDE SEQUENCE</scope>
    <source>
        <strain evidence="3">N237</strain>
    </source>
</reference>
<feature type="transmembrane region" description="Helical" evidence="1">
    <location>
        <begin position="151"/>
        <end position="169"/>
    </location>
</feature>
<feature type="transmembrane region" description="Helical" evidence="1">
    <location>
        <begin position="105"/>
        <end position="123"/>
    </location>
</feature>
<dbReference type="InterPro" id="IPR000326">
    <property type="entry name" value="PAP2/HPO"/>
</dbReference>
<gene>
    <name evidence="3" type="ORF">M6D93_18240</name>
</gene>
<keyword evidence="1" id="KW-0812">Transmembrane</keyword>
<dbReference type="RefSeq" id="WP_249771481.1">
    <property type="nucleotide sequence ID" value="NZ_CP097332.1"/>
</dbReference>
<dbReference type="SUPFAM" id="SSF48317">
    <property type="entry name" value="Acid phosphatase/Vanadium-dependent haloperoxidase"/>
    <property type="match status" value="1"/>
</dbReference>
<evidence type="ECO:0000259" key="2">
    <source>
        <dbReference type="SMART" id="SM00014"/>
    </source>
</evidence>
<reference evidence="3" key="1">
    <citation type="journal article" date="2018" name="Int. J. Syst. Evol. Microbiol.">
        <title>Jatrophihabitans telluris sp. nov., isolated from sediment soil of lava forest wetlands and the emended description of the genus Jatrophihabitans.</title>
        <authorList>
            <person name="Lee K.C."/>
            <person name="Suh M.K."/>
            <person name="Eom M.K."/>
            <person name="Kim K.K."/>
            <person name="Kim J.S."/>
            <person name="Kim D.S."/>
            <person name="Ko S.H."/>
            <person name="Shin Y.K."/>
            <person name="Lee J.S."/>
        </authorList>
    </citation>
    <scope>NUCLEOTIDE SEQUENCE</scope>
    <source>
        <strain evidence="3">N237</strain>
    </source>
</reference>
<organism evidence="3 4">
    <name type="scientific">Jatrophihabitans telluris</name>
    <dbReference type="NCBI Taxonomy" id="2038343"/>
    <lineage>
        <taxon>Bacteria</taxon>
        <taxon>Bacillati</taxon>
        <taxon>Actinomycetota</taxon>
        <taxon>Actinomycetes</taxon>
        <taxon>Jatrophihabitantales</taxon>
        <taxon>Jatrophihabitantaceae</taxon>
        <taxon>Jatrophihabitans</taxon>
    </lineage>
</organism>
<dbReference type="Pfam" id="PF01569">
    <property type="entry name" value="PAP2"/>
    <property type="match status" value="1"/>
</dbReference>
<feature type="transmembrane region" description="Helical" evidence="1">
    <location>
        <begin position="80"/>
        <end position="98"/>
    </location>
</feature>
<dbReference type="CDD" id="cd03392">
    <property type="entry name" value="PAP2_like_2"/>
    <property type="match status" value="1"/>
</dbReference>
<feature type="domain" description="Phosphatidic acid phosphatase type 2/haloperoxidase" evidence="2">
    <location>
        <begin position="103"/>
        <end position="218"/>
    </location>
</feature>
<evidence type="ECO:0000256" key="1">
    <source>
        <dbReference type="SAM" id="Phobius"/>
    </source>
</evidence>
<feature type="transmembrane region" description="Helical" evidence="1">
    <location>
        <begin position="176"/>
        <end position="193"/>
    </location>
</feature>
<name>A0ABY4QYW6_9ACTN</name>
<protein>
    <submittedName>
        <fullName evidence="3">Phosphatase PAP2 family protein</fullName>
    </submittedName>
</protein>
<proteinExistence type="predicted"/>
<dbReference type="InterPro" id="IPR036938">
    <property type="entry name" value="PAP2/HPO_sf"/>
</dbReference>
<sequence length="249" mass="27224">MTADEPGTLRSEPARRFGLRVTALFAGTLLAASLFGVVLLLVRAKNSVVHRWDSSVAEHLHRFALDHRSYTRVMQTISDAGAPPAWWAILFPVTAWLVWRRRYRLAAFVVVTTVGSSLLNRLIKATVGRARPHLVDPVSAAGGASFPSGHAQAALVGWGVLLLVFLPYLPDRWRRPAIAFAAVVVLAIGYSRIALGVHYLFDVVGAYLVGAVWLVGLTLGFRAWRRELGEPVPEVSEGLEPDGPDRPVH</sequence>
<dbReference type="SMART" id="SM00014">
    <property type="entry name" value="acidPPc"/>
    <property type="match status" value="1"/>
</dbReference>
<dbReference type="Gene3D" id="1.20.144.10">
    <property type="entry name" value="Phosphatidic acid phosphatase type 2/haloperoxidase"/>
    <property type="match status" value="2"/>
</dbReference>
<accession>A0ABY4QYW6</accession>
<dbReference type="PANTHER" id="PTHR14969:SF13">
    <property type="entry name" value="AT30094P"/>
    <property type="match status" value="1"/>
</dbReference>
<evidence type="ECO:0000313" key="4">
    <source>
        <dbReference type="Proteomes" id="UP001056336"/>
    </source>
</evidence>
<feature type="transmembrane region" description="Helical" evidence="1">
    <location>
        <begin position="21"/>
        <end position="42"/>
    </location>
</feature>